<accession>A0ABQ2C3V8</accession>
<dbReference type="InterPro" id="IPR003593">
    <property type="entry name" value="AAA+_ATPase"/>
</dbReference>
<name>A0ABQ2C3V8_9LACO</name>
<protein>
    <submittedName>
        <fullName evidence="2">ATPase AAA</fullName>
    </submittedName>
</protein>
<proteinExistence type="predicted"/>
<reference evidence="3" key="1">
    <citation type="journal article" date="2019" name="Int. J. Syst. Evol. Microbiol.">
        <title>The Global Catalogue of Microorganisms (GCM) 10K type strain sequencing project: providing services to taxonomists for standard genome sequencing and annotation.</title>
        <authorList>
            <consortium name="The Broad Institute Genomics Platform"/>
            <consortium name="The Broad Institute Genome Sequencing Center for Infectious Disease"/>
            <person name="Wu L."/>
            <person name="Ma J."/>
        </authorList>
    </citation>
    <scope>NUCLEOTIDE SEQUENCE [LARGE SCALE GENOMIC DNA]</scope>
    <source>
        <strain evidence="3">CCM 8609</strain>
    </source>
</reference>
<comment type="caution">
    <text evidence="2">The sequence shown here is derived from an EMBL/GenBank/DDBJ whole genome shotgun (WGS) entry which is preliminary data.</text>
</comment>
<dbReference type="RefSeq" id="WP_225431237.1">
    <property type="nucleotide sequence ID" value="NZ_BMDS01000001.1"/>
</dbReference>
<gene>
    <name evidence="2" type="ORF">GCM10011459_04160</name>
</gene>
<evidence type="ECO:0000313" key="3">
    <source>
        <dbReference type="Proteomes" id="UP000603295"/>
    </source>
</evidence>
<dbReference type="EMBL" id="BMDS01000001">
    <property type="protein sequence ID" value="GGI62582.1"/>
    <property type="molecule type" value="Genomic_DNA"/>
</dbReference>
<dbReference type="Proteomes" id="UP000603295">
    <property type="component" value="Unassembled WGS sequence"/>
</dbReference>
<dbReference type="InterPro" id="IPR011579">
    <property type="entry name" value="ATPase_dom"/>
</dbReference>
<dbReference type="SUPFAM" id="SSF52540">
    <property type="entry name" value="P-loop containing nucleoside triphosphate hydrolases"/>
    <property type="match status" value="1"/>
</dbReference>
<sequence length="372" mass="43286">MNNLQRNPFDPSFGTPPNIMLPNYQSGFESPKAVAQAIDYGDPNRVIFITGLRGSGKTALLTKIEQEIKKLNNTYILEIDNNQHMVQSFGQGLKNIFKVYSLLDRLSSISIMGFGLSLAKNSEDYTTQDIENFMAILTKLDKKVVIFIDEFNHKENTREFIQLLQNLKRHNLNFYLVADGLPQMIYEIEHDQTLTFLKRARHIQTTLLNVNLIEEEYQRYLSFPPILNHQMAQLTGGYSFGFQLLGYKLWNALNLSQQLPNQQTFEVIRQLYIQDLFTQSYDIIFDNLSENDRKYLIGTANNMTTTQIALLMNYDRTAKQQQNYVNQYRRRMIQQDLIAPAGNGQVRFKLPLFKEYLDDTQDINSVRYDPLL</sequence>
<organism evidence="2 3">
    <name type="scientific">Limosilactobacillus caviae</name>
    <dbReference type="NCBI Taxonomy" id="1769424"/>
    <lineage>
        <taxon>Bacteria</taxon>
        <taxon>Bacillati</taxon>
        <taxon>Bacillota</taxon>
        <taxon>Bacilli</taxon>
        <taxon>Lactobacillales</taxon>
        <taxon>Lactobacillaceae</taxon>
        <taxon>Limosilactobacillus</taxon>
    </lineage>
</organism>
<feature type="domain" description="AAA+ ATPase" evidence="1">
    <location>
        <begin position="43"/>
        <end position="352"/>
    </location>
</feature>
<keyword evidence="3" id="KW-1185">Reference proteome</keyword>
<evidence type="ECO:0000313" key="2">
    <source>
        <dbReference type="EMBL" id="GGI62582.1"/>
    </source>
</evidence>
<dbReference type="Pfam" id="PF01637">
    <property type="entry name" value="ATPase_2"/>
    <property type="match status" value="1"/>
</dbReference>
<dbReference type="Gene3D" id="3.40.50.300">
    <property type="entry name" value="P-loop containing nucleotide triphosphate hydrolases"/>
    <property type="match status" value="1"/>
</dbReference>
<dbReference type="SMART" id="SM00382">
    <property type="entry name" value="AAA"/>
    <property type="match status" value="1"/>
</dbReference>
<dbReference type="InterPro" id="IPR027417">
    <property type="entry name" value="P-loop_NTPase"/>
</dbReference>
<evidence type="ECO:0000259" key="1">
    <source>
        <dbReference type="SMART" id="SM00382"/>
    </source>
</evidence>